<dbReference type="InterPro" id="IPR050626">
    <property type="entry name" value="Peptidase_M16"/>
</dbReference>
<keyword evidence="4" id="KW-0378">Hydrolase</keyword>
<dbReference type="Proteomes" id="UP001360953">
    <property type="component" value="Unassembled WGS sequence"/>
</dbReference>
<evidence type="ECO:0000259" key="10">
    <source>
        <dbReference type="Pfam" id="PF16187"/>
    </source>
</evidence>
<sequence length="1183" mass="134006">MPFPPSLCFRNVNRLKRSSALASSCALVALPRSPWYCCPPLGGATIRWSSHAYYSVPRPRPYCPTIPPFASPLHPRYLSTTMAEPVNSRTALPERLAENMERPALDDRTYRVIRLPNQLEALLIHDPDTDKVSAAMDVNVGSFSDADDMPGMAHAVEHLLFMGTKKYPKENAYNQYLTANSGYSNAFTASNNTNYYFEVSATPNTPTNSAASSAASSRQDLSSRSNSPLYGALDRFAQFFVEPLFLEETLDRELRAVDSENKKNLQSDVWRLHQLNKTLSNPKHPYCHFSTGNYQTLHDEPLARGVKIRDEFIKFYETHYSANRMKLVVLGRESLDELESWVSQMFSEVKNKNLPRNRWDSEQPLTEKELQTQIFAKPVFQTRTLDLHFPYPDEEALYESAPGRYLSHLIGHEGPGSLLAYIKEKGWASMLGAGSLTVCPGTAFFTLSIRLTEDGLKNHEEILKLVFQYIAMLKEIEPQQWIFEEVKKMSEVDFRFKQKSPASNTTSSLSGIMQKPYPRDQLLSGPSVIRKFNPEAIKAGLARLRPDNFRMTIVSQDWPGDWDQKEKWYGTDYKYQKIPQKLLDEFKAAAASTPAQRPKEFHLPHPNQFIPTRLEVERKEVSEPLKHPLLIRNDERVRLWYKKDDRFWVPKANVDLTLRTPLVSATPRASVMTAIYRDLISDDLNEYAYDAEVAGVAYSLSTSALGLDVWVSGYNDKMGVLLERLLLAMRDLKVREDRFQISKERITRGFHNAEYNQPYYQVGGYTRWLCAEKGWINEELLAEIPHITADDIRHFYPQLLKQTHVEMLAMGNLYKEDALKMADTVEKTLQARPLAPSQWPIRRNIIIPSGSNFVYERVLKDPANVNHCIEYLCAIGENSDRTLRAKALVFGQLVDEPAFDQLRTKEQLGYVVFSGATSHLTAIGFRVLIQSERSPEYLEERIDAFLNGVQKMIEDMPDEEFESYKESVKNTRKEKLRNLSQENSRFWTHICSETLDFLNADEDVAHIEPLKKADILNFYHKHISPRSSTRAKVSVHMLAQSKPTDGNNLVSTIEKFLSSQGVPSKTDALAKRLENVDVASGNVGDVVTAISAHLVEDLKLATEKVQDVMAQGQAAMGQLLPAAGAAASNSDKADSATGQEEEEAKGGPIKITDVRDFKASLQVSKGPTAVKELSEFEELEPKL</sequence>
<feature type="domain" description="Peptidase M16 middle/third" evidence="10">
    <location>
        <begin position="494"/>
        <end position="783"/>
    </location>
</feature>
<dbReference type="InterPro" id="IPR011249">
    <property type="entry name" value="Metalloenz_LuxS/M16"/>
</dbReference>
<proteinExistence type="inferred from homology"/>
<protein>
    <submittedName>
        <fullName evidence="12">A-pheromone processing metallopeptidase Ste23</fullName>
    </submittedName>
</protein>
<keyword evidence="13" id="KW-1185">Reference proteome</keyword>
<feature type="region of interest" description="Disordered" evidence="7">
    <location>
        <begin position="1126"/>
        <end position="1151"/>
    </location>
</feature>
<evidence type="ECO:0000256" key="5">
    <source>
        <dbReference type="ARBA" id="ARBA00022833"/>
    </source>
</evidence>
<evidence type="ECO:0000259" key="11">
    <source>
        <dbReference type="Pfam" id="PF22456"/>
    </source>
</evidence>
<dbReference type="InterPro" id="IPR054734">
    <property type="entry name" value="PqqF-like_C_4"/>
</dbReference>
<name>A0ABR1MAS1_9PEZI</name>
<evidence type="ECO:0000256" key="2">
    <source>
        <dbReference type="ARBA" id="ARBA00022670"/>
    </source>
</evidence>
<keyword evidence="5" id="KW-0862">Zinc</keyword>
<dbReference type="InterPro" id="IPR032632">
    <property type="entry name" value="Peptidase_M16_M"/>
</dbReference>
<evidence type="ECO:0000259" key="8">
    <source>
        <dbReference type="Pfam" id="PF00675"/>
    </source>
</evidence>
<reference evidence="12 13" key="1">
    <citation type="submission" date="2024-04" db="EMBL/GenBank/DDBJ databases">
        <title>Phyllosticta paracitricarpa is synonymous to the EU quarantine fungus P. citricarpa based on phylogenomic analyses.</title>
        <authorList>
            <consortium name="Lawrence Berkeley National Laboratory"/>
            <person name="Van ingen-buijs V.A."/>
            <person name="Van westerhoven A.C."/>
            <person name="Haridas S."/>
            <person name="Skiadas P."/>
            <person name="Martin F."/>
            <person name="Groenewald J.Z."/>
            <person name="Crous P.W."/>
            <person name="Seidl M.F."/>
        </authorList>
    </citation>
    <scope>NUCLEOTIDE SEQUENCE [LARGE SCALE GENOMIC DNA]</scope>
    <source>
        <strain evidence="12 13">CPC 17464</strain>
    </source>
</reference>
<accession>A0ABR1MAS1</accession>
<dbReference type="Pfam" id="PF16187">
    <property type="entry name" value="Peptidase_M16_M"/>
    <property type="match status" value="1"/>
</dbReference>
<keyword evidence="2" id="KW-0645">Protease</keyword>
<evidence type="ECO:0000313" key="12">
    <source>
        <dbReference type="EMBL" id="KAK7544971.1"/>
    </source>
</evidence>
<dbReference type="GeneID" id="92031811"/>
<dbReference type="PANTHER" id="PTHR43690">
    <property type="entry name" value="NARDILYSIN"/>
    <property type="match status" value="1"/>
</dbReference>
<dbReference type="Pfam" id="PF22456">
    <property type="entry name" value="PqqF-like_C_4"/>
    <property type="match status" value="1"/>
</dbReference>
<comment type="similarity">
    <text evidence="1">Belongs to the peptidase M16 family.</text>
</comment>
<feature type="domain" description="Peptidase M16 C-terminal" evidence="9">
    <location>
        <begin position="309"/>
        <end position="488"/>
    </location>
</feature>
<organism evidence="12 13">
    <name type="scientific">Phyllosticta citribraziliensis</name>
    <dbReference type="NCBI Taxonomy" id="989973"/>
    <lineage>
        <taxon>Eukaryota</taxon>
        <taxon>Fungi</taxon>
        <taxon>Dikarya</taxon>
        <taxon>Ascomycota</taxon>
        <taxon>Pezizomycotina</taxon>
        <taxon>Dothideomycetes</taxon>
        <taxon>Dothideomycetes incertae sedis</taxon>
        <taxon>Botryosphaeriales</taxon>
        <taxon>Phyllostictaceae</taxon>
        <taxon>Phyllosticta</taxon>
    </lineage>
</organism>
<gene>
    <name evidence="12" type="ORF">J3D65DRAFT_611393</name>
</gene>
<evidence type="ECO:0000256" key="3">
    <source>
        <dbReference type="ARBA" id="ARBA00022723"/>
    </source>
</evidence>
<dbReference type="Pfam" id="PF00675">
    <property type="entry name" value="Peptidase_M16"/>
    <property type="match status" value="1"/>
</dbReference>
<evidence type="ECO:0000256" key="7">
    <source>
        <dbReference type="SAM" id="MobiDB-lite"/>
    </source>
</evidence>
<dbReference type="InterPro" id="IPR011765">
    <property type="entry name" value="Pept_M16_N"/>
</dbReference>
<feature type="domain" description="Coenzyme PQQ synthesis protein F-like C-terminal lobe" evidence="11">
    <location>
        <begin position="890"/>
        <end position="987"/>
    </location>
</feature>
<dbReference type="EMBL" id="JBBPEH010000001">
    <property type="protein sequence ID" value="KAK7544971.1"/>
    <property type="molecule type" value="Genomic_DNA"/>
</dbReference>
<evidence type="ECO:0000256" key="4">
    <source>
        <dbReference type="ARBA" id="ARBA00022801"/>
    </source>
</evidence>
<evidence type="ECO:0000259" key="9">
    <source>
        <dbReference type="Pfam" id="PF05193"/>
    </source>
</evidence>
<comment type="caution">
    <text evidence="12">The sequence shown here is derived from an EMBL/GenBank/DDBJ whole genome shotgun (WGS) entry which is preliminary data.</text>
</comment>
<keyword evidence="3" id="KW-0479">Metal-binding</keyword>
<evidence type="ECO:0000313" key="13">
    <source>
        <dbReference type="Proteomes" id="UP001360953"/>
    </source>
</evidence>
<dbReference type="PANTHER" id="PTHR43690:SF18">
    <property type="entry name" value="INSULIN-DEGRADING ENZYME-RELATED"/>
    <property type="match status" value="1"/>
</dbReference>
<evidence type="ECO:0000256" key="1">
    <source>
        <dbReference type="ARBA" id="ARBA00007261"/>
    </source>
</evidence>
<dbReference type="RefSeq" id="XP_066660206.1">
    <property type="nucleotide sequence ID" value="XM_066798905.1"/>
</dbReference>
<dbReference type="SUPFAM" id="SSF63411">
    <property type="entry name" value="LuxS/MPP-like metallohydrolase"/>
    <property type="match status" value="4"/>
</dbReference>
<dbReference type="Pfam" id="PF05193">
    <property type="entry name" value="Peptidase_M16_C"/>
    <property type="match status" value="1"/>
</dbReference>
<dbReference type="Gene3D" id="3.30.830.10">
    <property type="entry name" value="Metalloenzyme, LuxS/M16 peptidase-like"/>
    <property type="match status" value="4"/>
</dbReference>
<keyword evidence="6" id="KW-0482">Metalloprotease</keyword>
<feature type="domain" description="Peptidase M16 N-terminal" evidence="8">
    <location>
        <begin position="122"/>
        <end position="283"/>
    </location>
</feature>
<dbReference type="InterPro" id="IPR007863">
    <property type="entry name" value="Peptidase_M16_C"/>
</dbReference>
<evidence type="ECO:0000256" key="6">
    <source>
        <dbReference type="ARBA" id="ARBA00023049"/>
    </source>
</evidence>